<comment type="caution">
    <text evidence="2">The sequence shown here is derived from an EMBL/GenBank/DDBJ whole genome shotgun (WGS) entry which is preliminary data.</text>
</comment>
<reference evidence="3" key="1">
    <citation type="submission" date="2017-09" db="EMBL/GenBank/DDBJ databases">
        <title>Depth-based differentiation of microbial function through sediment-hosted aquifers and enrichment of novel symbionts in the deep terrestrial subsurface.</title>
        <authorList>
            <person name="Probst A.J."/>
            <person name="Ladd B."/>
            <person name="Jarett J.K."/>
            <person name="Geller-Mcgrath D.E."/>
            <person name="Sieber C.M.K."/>
            <person name="Emerson J.B."/>
            <person name="Anantharaman K."/>
            <person name="Thomas B.C."/>
            <person name="Malmstrom R."/>
            <person name="Stieglmeier M."/>
            <person name="Klingl A."/>
            <person name="Woyke T."/>
            <person name="Ryan C.M."/>
            <person name="Banfield J.F."/>
        </authorList>
    </citation>
    <scope>NUCLEOTIDE SEQUENCE [LARGE SCALE GENOMIC DNA]</scope>
</reference>
<evidence type="ECO:0000313" key="2">
    <source>
        <dbReference type="EMBL" id="PJE67134.1"/>
    </source>
</evidence>
<proteinExistence type="predicted"/>
<dbReference type="AlphaFoldDB" id="A0A2M8L2I5"/>
<keyword evidence="1" id="KW-0472">Membrane</keyword>
<protein>
    <submittedName>
        <fullName evidence="2">Uncharacterized protein</fullName>
    </submittedName>
</protein>
<evidence type="ECO:0000313" key="3">
    <source>
        <dbReference type="Proteomes" id="UP000229766"/>
    </source>
</evidence>
<dbReference type="EMBL" id="PFEI01000023">
    <property type="protein sequence ID" value="PJE67134.1"/>
    <property type="molecule type" value="Genomic_DNA"/>
</dbReference>
<accession>A0A2M8L2I5</accession>
<feature type="transmembrane region" description="Helical" evidence="1">
    <location>
        <begin position="46"/>
        <end position="65"/>
    </location>
</feature>
<evidence type="ECO:0000256" key="1">
    <source>
        <dbReference type="SAM" id="Phobius"/>
    </source>
</evidence>
<name>A0A2M8L2I5_9BACT</name>
<keyword evidence="1" id="KW-0812">Transmembrane</keyword>
<keyword evidence="1" id="KW-1133">Transmembrane helix</keyword>
<organism evidence="2 3">
    <name type="scientific">Candidatus Shapirobacteria bacterium CG10_big_fil_rev_8_21_14_0_10_36_6</name>
    <dbReference type="NCBI Taxonomy" id="1974886"/>
    <lineage>
        <taxon>Bacteria</taxon>
        <taxon>Candidatus Shapironibacteriota</taxon>
    </lineage>
</organism>
<feature type="transmembrane region" description="Helical" evidence="1">
    <location>
        <begin position="12"/>
        <end position="31"/>
    </location>
</feature>
<dbReference type="Proteomes" id="UP000229766">
    <property type="component" value="Unassembled WGS sequence"/>
</dbReference>
<gene>
    <name evidence="2" type="ORF">COU93_00420</name>
</gene>
<sequence>MYNKIKFMEKYYIYILAGFIGGTIRALVGFVKNKTIEKADYFKPQYFLITILISGVVGAAAGALADTEWQVSFLAGYAGTDFIENLYKIKLMDKGK</sequence>